<gene>
    <name evidence="1" type="ORF">CHARACLAT_020334</name>
</gene>
<accession>A0ABU7D3C7</accession>
<protein>
    <recommendedName>
        <fullName evidence="3">Apple domain-containing protein</fullName>
    </recommendedName>
</protein>
<proteinExistence type="predicted"/>
<name>A0ABU7D3C7_9TELE</name>
<keyword evidence="2" id="KW-1185">Reference proteome</keyword>
<reference evidence="1 2" key="1">
    <citation type="submission" date="2021-06" db="EMBL/GenBank/DDBJ databases">
        <authorList>
            <person name="Palmer J.M."/>
        </authorList>
    </citation>
    <scope>NUCLEOTIDE SEQUENCE [LARGE SCALE GENOMIC DNA]</scope>
    <source>
        <strain evidence="1 2">CL_MEX2019</strain>
        <tissue evidence="1">Muscle</tissue>
    </source>
</reference>
<sequence>MVEMCLQRCASYAIGTNTPLYHHRCWLLNFADNSPDSPFPLWPGGHNVHDFQNEFEMWTHQTTAHFPLCISPPQMSSGSEEPVRFLGVVDMWLWLYMVEF</sequence>
<evidence type="ECO:0000313" key="2">
    <source>
        <dbReference type="Proteomes" id="UP001352852"/>
    </source>
</evidence>
<evidence type="ECO:0008006" key="3">
    <source>
        <dbReference type="Google" id="ProtNLM"/>
    </source>
</evidence>
<evidence type="ECO:0000313" key="1">
    <source>
        <dbReference type="EMBL" id="MED6268243.1"/>
    </source>
</evidence>
<comment type="caution">
    <text evidence="1">The sequence shown here is derived from an EMBL/GenBank/DDBJ whole genome shotgun (WGS) entry which is preliminary data.</text>
</comment>
<dbReference type="Proteomes" id="UP001352852">
    <property type="component" value="Unassembled WGS sequence"/>
</dbReference>
<dbReference type="EMBL" id="JAHUTJ010010106">
    <property type="protein sequence ID" value="MED6268243.1"/>
    <property type="molecule type" value="Genomic_DNA"/>
</dbReference>
<organism evidence="1 2">
    <name type="scientific">Characodon lateralis</name>
    <dbReference type="NCBI Taxonomy" id="208331"/>
    <lineage>
        <taxon>Eukaryota</taxon>
        <taxon>Metazoa</taxon>
        <taxon>Chordata</taxon>
        <taxon>Craniata</taxon>
        <taxon>Vertebrata</taxon>
        <taxon>Euteleostomi</taxon>
        <taxon>Actinopterygii</taxon>
        <taxon>Neopterygii</taxon>
        <taxon>Teleostei</taxon>
        <taxon>Neoteleostei</taxon>
        <taxon>Acanthomorphata</taxon>
        <taxon>Ovalentaria</taxon>
        <taxon>Atherinomorphae</taxon>
        <taxon>Cyprinodontiformes</taxon>
        <taxon>Goodeidae</taxon>
        <taxon>Characodon</taxon>
    </lineage>
</organism>